<gene>
    <name evidence="1" type="ORF">K3G42_029245</name>
</gene>
<evidence type="ECO:0000313" key="1">
    <source>
        <dbReference type="EMBL" id="KAH8008355.1"/>
    </source>
</evidence>
<dbReference type="Proteomes" id="UP000827872">
    <property type="component" value="Linkage Group LG06"/>
</dbReference>
<proteinExistence type="predicted"/>
<protein>
    <submittedName>
        <fullName evidence="1">Uncharacterized protein</fullName>
    </submittedName>
</protein>
<keyword evidence="2" id="KW-1185">Reference proteome</keyword>
<evidence type="ECO:0000313" key="2">
    <source>
        <dbReference type="Proteomes" id="UP000827872"/>
    </source>
</evidence>
<sequence length="229" mass="25260">MASSQVHGFSGTSSVPNSYLPLRAVSWLLTPKLTVTIISPDSEELAGMVRPEGSLSVELRWKTKVLSSAGAALASTAERVCLAGDSAMRTQCFHGCPMRASAFGRIKMPDGIMAAYPPLWPALVQVPQPMQGMDPQQSGRPHLGRSWSPLNMVPDTSLSLPGLMPEHFYLSQLPVGQHRQGQWGWRSRWEQPSYCLWGYLRHRLAQVVSVLAQACLFQPRTRPLVTLQL</sequence>
<name>A0ACB8FTT7_9SAUR</name>
<organism evidence="1 2">
    <name type="scientific">Sphaerodactylus townsendi</name>
    <dbReference type="NCBI Taxonomy" id="933632"/>
    <lineage>
        <taxon>Eukaryota</taxon>
        <taxon>Metazoa</taxon>
        <taxon>Chordata</taxon>
        <taxon>Craniata</taxon>
        <taxon>Vertebrata</taxon>
        <taxon>Euteleostomi</taxon>
        <taxon>Lepidosauria</taxon>
        <taxon>Squamata</taxon>
        <taxon>Bifurcata</taxon>
        <taxon>Gekkota</taxon>
        <taxon>Sphaerodactylidae</taxon>
        <taxon>Sphaerodactylus</taxon>
    </lineage>
</organism>
<dbReference type="EMBL" id="CM037619">
    <property type="protein sequence ID" value="KAH8008355.1"/>
    <property type="molecule type" value="Genomic_DNA"/>
</dbReference>
<comment type="caution">
    <text evidence="1">The sequence shown here is derived from an EMBL/GenBank/DDBJ whole genome shotgun (WGS) entry which is preliminary data.</text>
</comment>
<accession>A0ACB8FTT7</accession>
<reference evidence="1" key="1">
    <citation type="submission" date="2021-08" db="EMBL/GenBank/DDBJ databases">
        <title>The first chromosome-level gecko genome reveals the dynamic sex chromosomes of Neotropical dwarf geckos (Sphaerodactylidae: Sphaerodactylus).</title>
        <authorList>
            <person name="Pinto B.J."/>
            <person name="Keating S.E."/>
            <person name="Gamble T."/>
        </authorList>
    </citation>
    <scope>NUCLEOTIDE SEQUENCE</scope>
    <source>
        <strain evidence="1">TG3544</strain>
    </source>
</reference>